<name>A0AAV8T9I6_9ROSI</name>
<keyword evidence="2" id="KW-1185">Reference proteome</keyword>
<sequence length="108" mass="12230">MEGLIPYLLHAMKKQKPHNTYRSFSEGSSRSYHLLTGGDSFSGSSHRRTKSEFQQPTMEVLEHQAGLELFRSGSLRMRSGNATAIANASKLYTTYPDQTSKFTHKQNF</sequence>
<accession>A0AAV8T9I6</accession>
<proteinExistence type="predicted"/>
<dbReference type="PANTHER" id="PTHR38370">
    <property type="entry name" value="BETA-1,4-XYLOSIDASE"/>
    <property type="match status" value="1"/>
</dbReference>
<comment type="caution">
    <text evidence="1">The sequence shown here is derived from an EMBL/GenBank/DDBJ whole genome shotgun (WGS) entry which is preliminary data.</text>
</comment>
<evidence type="ECO:0000313" key="2">
    <source>
        <dbReference type="Proteomes" id="UP001159364"/>
    </source>
</evidence>
<evidence type="ECO:0000313" key="1">
    <source>
        <dbReference type="EMBL" id="KAJ8763477.1"/>
    </source>
</evidence>
<gene>
    <name evidence="1" type="ORF">K2173_002360</name>
</gene>
<dbReference type="EMBL" id="JAIWQS010000005">
    <property type="protein sequence ID" value="KAJ8763477.1"/>
    <property type="molecule type" value="Genomic_DNA"/>
</dbReference>
<dbReference type="AlphaFoldDB" id="A0AAV8T9I6"/>
<reference evidence="1 2" key="1">
    <citation type="submission" date="2021-09" db="EMBL/GenBank/DDBJ databases">
        <title>Genomic insights and catalytic innovation underlie evolution of tropane alkaloids biosynthesis.</title>
        <authorList>
            <person name="Wang Y.-J."/>
            <person name="Tian T."/>
            <person name="Huang J.-P."/>
            <person name="Huang S.-X."/>
        </authorList>
    </citation>
    <scope>NUCLEOTIDE SEQUENCE [LARGE SCALE GENOMIC DNA]</scope>
    <source>
        <strain evidence="1">KIB-2018</strain>
        <tissue evidence="1">Leaf</tissue>
    </source>
</reference>
<dbReference type="Proteomes" id="UP001159364">
    <property type="component" value="Linkage Group LG05"/>
</dbReference>
<organism evidence="1 2">
    <name type="scientific">Erythroxylum novogranatense</name>
    <dbReference type="NCBI Taxonomy" id="1862640"/>
    <lineage>
        <taxon>Eukaryota</taxon>
        <taxon>Viridiplantae</taxon>
        <taxon>Streptophyta</taxon>
        <taxon>Embryophyta</taxon>
        <taxon>Tracheophyta</taxon>
        <taxon>Spermatophyta</taxon>
        <taxon>Magnoliopsida</taxon>
        <taxon>eudicotyledons</taxon>
        <taxon>Gunneridae</taxon>
        <taxon>Pentapetalae</taxon>
        <taxon>rosids</taxon>
        <taxon>fabids</taxon>
        <taxon>Malpighiales</taxon>
        <taxon>Erythroxylaceae</taxon>
        <taxon>Erythroxylum</taxon>
    </lineage>
</organism>
<dbReference type="PANTHER" id="PTHR38370:SF1">
    <property type="entry name" value="BETA-1,4-XYLOSIDASE"/>
    <property type="match status" value="1"/>
</dbReference>
<protein>
    <submittedName>
        <fullName evidence="1">Uncharacterized protein</fullName>
    </submittedName>
</protein>